<feature type="transmembrane region" description="Helical" evidence="3">
    <location>
        <begin position="65"/>
        <end position="86"/>
    </location>
</feature>
<dbReference type="AlphaFoldDB" id="M1WMY4"/>
<dbReference type="Proteomes" id="UP000011724">
    <property type="component" value="Chromosome"/>
</dbReference>
<dbReference type="PANTHER" id="PTHR31302:SF31">
    <property type="entry name" value="PHOSPHODIESTERASE YAEI"/>
    <property type="match status" value="1"/>
</dbReference>
<keyword evidence="3" id="KW-1133">Transmembrane helix</keyword>
<keyword evidence="3" id="KW-0812">Transmembrane</keyword>
<dbReference type="Pfam" id="PF00149">
    <property type="entry name" value="Metallophos"/>
    <property type="match status" value="1"/>
</dbReference>
<proteinExistence type="predicted"/>
<dbReference type="eggNOG" id="COG1408">
    <property type="taxonomic scope" value="Bacteria"/>
</dbReference>
<evidence type="ECO:0000256" key="2">
    <source>
        <dbReference type="ARBA" id="ARBA00022801"/>
    </source>
</evidence>
<dbReference type="InterPro" id="IPR029052">
    <property type="entry name" value="Metallo-depent_PP-like"/>
</dbReference>
<dbReference type="PATRIC" id="fig|879567.3.peg.3029"/>
<evidence type="ECO:0000256" key="1">
    <source>
        <dbReference type="ARBA" id="ARBA00022723"/>
    </source>
</evidence>
<feature type="transmembrane region" description="Helical" evidence="3">
    <location>
        <begin position="123"/>
        <end position="145"/>
    </location>
</feature>
<dbReference type="GO" id="GO:0016020">
    <property type="term" value="C:membrane"/>
    <property type="evidence" value="ECO:0007669"/>
    <property type="project" value="GOC"/>
</dbReference>
<name>M1WMY4_PSEP2</name>
<dbReference type="EMBL" id="FO203427">
    <property type="protein sequence ID" value="CCH50055.1"/>
    <property type="molecule type" value="Genomic_DNA"/>
</dbReference>
<dbReference type="BioCyc" id="DPIE1322246:BN4_RS14180-MONOMER"/>
<dbReference type="CDD" id="cd07385">
    <property type="entry name" value="MPP_YkuE_C"/>
    <property type="match status" value="1"/>
</dbReference>
<reference evidence="5 6" key="1">
    <citation type="journal article" date="2013" name="PLoS ONE">
        <title>The first genomic and proteomic characterization of a deep-sea sulfate reducer: insights into the piezophilic lifestyle of Desulfovibrio piezophilus.</title>
        <authorList>
            <person name="Pradel N."/>
            <person name="Ji B."/>
            <person name="Gimenez G."/>
            <person name="Talla E."/>
            <person name="Lenoble P."/>
            <person name="Garel M."/>
            <person name="Tamburini C."/>
            <person name="Fourquet P."/>
            <person name="Lebrun R."/>
            <person name="Bertin P."/>
            <person name="Denis Y."/>
            <person name="Pophillat M."/>
            <person name="Barbe V."/>
            <person name="Ollivier B."/>
            <person name="Dolla A."/>
        </authorList>
    </citation>
    <scope>NUCLEOTIDE SEQUENCE [LARGE SCALE GENOMIC DNA]</scope>
    <source>
        <strain evidence="6">DSM 10523 / SB164P1</strain>
    </source>
</reference>
<dbReference type="SUPFAM" id="SSF56300">
    <property type="entry name" value="Metallo-dependent phosphatases"/>
    <property type="match status" value="1"/>
</dbReference>
<dbReference type="GO" id="GO:0046872">
    <property type="term" value="F:metal ion binding"/>
    <property type="evidence" value="ECO:0007669"/>
    <property type="project" value="UniProtKB-KW"/>
</dbReference>
<evidence type="ECO:0000259" key="4">
    <source>
        <dbReference type="Pfam" id="PF00149"/>
    </source>
</evidence>
<organism evidence="5 6">
    <name type="scientific">Pseudodesulfovibrio piezophilus (strain DSM 21447 / JCM 15486 / C1TLV30)</name>
    <name type="common">Desulfovibrio piezophilus</name>
    <dbReference type="NCBI Taxonomy" id="1322246"/>
    <lineage>
        <taxon>Bacteria</taxon>
        <taxon>Pseudomonadati</taxon>
        <taxon>Thermodesulfobacteriota</taxon>
        <taxon>Desulfovibrionia</taxon>
        <taxon>Desulfovibrionales</taxon>
        <taxon>Desulfovibrionaceae</taxon>
    </lineage>
</organism>
<feature type="transmembrane region" description="Helical" evidence="3">
    <location>
        <begin position="33"/>
        <end position="53"/>
    </location>
</feature>
<dbReference type="PANTHER" id="PTHR31302">
    <property type="entry name" value="TRANSMEMBRANE PROTEIN WITH METALLOPHOSPHOESTERASE DOMAIN-RELATED"/>
    <property type="match status" value="1"/>
</dbReference>
<evidence type="ECO:0000256" key="3">
    <source>
        <dbReference type="SAM" id="Phobius"/>
    </source>
</evidence>
<evidence type="ECO:0000313" key="6">
    <source>
        <dbReference type="Proteomes" id="UP000011724"/>
    </source>
</evidence>
<dbReference type="InterPro" id="IPR051158">
    <property type="entry name" value="Metallophosphoesterase_sf"/>
</dbReference>
<evidence type="ECO:0000313" key="5">
    <source>
        <dbReference type="EMBL" id="CCH50055.1"/>
    </source>
</evidence>
<dbReference type="GO" id="GO:0008758">
    <property type="term" value="F:UDP-2,3-diacylglucosamine hydrolase activity"/>
    <property type="evidence" value="ECO:0007669"/>
    <property type="project" value="TreeGrafter"/>
</dbReference>
<sequence length="395" mass="44285">MWLVIVLSVATLLTVYLGWRLINPAPLPLRWKLMGWLTVALLLYGQRLVWVLSRSGQREGVLFTLFDWAGYTFLGLVSLVAVMMVVRDIPILIQRTLSGIRKLTVRRSKRPYFIEPNRERRRFLLNATNAAILTTAVPLAGFAFYEARREPTVIRNELKVIGLPDGLDGFTIAQISDTHIGPTIGRDWVRMVVDDVNALGADMIVHTGDMVDGSVAQLKDSVRPLADLKAPYGVWMCTGNHEYYSGVEQWLAEARRLGMTPLNNENRIIDTGKGRLLLAGVTDYRSAQRYPAHQSSPGQAKSNAPEHDVSILLAHQPVSVYEASLARFDVQLSGHTHGGQFFPWTLAIHLFQPYVRGLNQHENTLLYINVGTGYWGPPMRLGTEPEISLHTLRKA</sequence>
<dbReference type="HOGENOM" id="CLU_025443_5_1_7"/>
<feature type="domain" description="Calcineurin-like phosphoesterase" evidence="4">
    <location>
        <begin position="171"/>
        <end position="338"/>
    </location>
</feature>
<dbReference type="InterPro" id="IPR004843">
    <property type="entry name" value="Calcineurin-like_PHP"/>
</dbReference>
<keyword evidence="1" id="KW-0479">Metal-binding</keyword>
<protein>
    <submittedName>
        <fullName evidence="5">Metallophosphoesterase</fullName>
    </submittedName>
</protein>
<keyword evidence="6" id="KW-1185">Reference proteome</keyword>
<dbReference type="Gene3D" id="3.60.21.10">
    <property type="match status" value="1"/>
</dbReference>
<reference evidence="6" key="2">
    <citation type="journal article" date="2013" name="Stand. Genomic Sci.">
        <title>Complete genome sequence of Desulfocapsa sulfexigens, a marine deltaproteobacterium specialized in disproportionating inorganic sulfur compounds.</title>
        <authorList>
            <person name="Finster K.W."/>
            <person name="Kjeldsen K.U."/>
            <person name="Kube M."/>
            <person name="Reinhardt R."/>
            <person name="Mussmann M."/>
            <person name="Amann R."/>
            <person name="Schreiber L."/>
        </authorList>
    </citation>
    <scope>NUCLEOTIDE SEQUENCE [LARGE SCALE GENOMIC DNA]</scope>
    <source>
        <strain evidence="6">DSM 10523 / SB164P1</strain>
    </source>
</reference>
<accession>M1WMY4</accession>
<keyword evidence="3" id="KW-0472">Membrane</keyword>
<keyword evidence="2" id="KW-0378">Hydrolase</keyword>
<dbReference type="KEGG" id="dpi:BN4_12822"/>
<dbReference type="RefSeq" id="WP_015416097.1">
    <property type="nucleotide sequence ID" value="NC_020409.1"/>
</dbReference>
<dbReference type="GO" id="GO:0009245">
    <property type="term" value="P:lipid A biosynthetic process"/>
    <property type="evidence" value="ECO:0007669"/>
    <property type="project" value="TreeGrafter"/>
</dbReference>
<gene>
    <name evidence="5" type="ordered locus">BN4_12822</name>
</gene>